<protein>
    <submittedName>
        <fullName evidence="1">Uncharacterized protein</fullName>
    </submittedName>
</protein>
<name>A0A481TRH8_HHV2</name>
<organismHost>
    <name type="scientific">Homo sapiens</name>
    <name type="common">Human</name>
    <dbReference type="NCBI Taxonomy" id="9606"/>
</organismHost>
<reference evidence="1" key="1">
    <citation type="submission" date="2018-08" db="EMBL/GenBank/DDBJ databases">
        <title>HSV2 whole genome sequences from clinical isolates.</title>
        <authorList>
            <person name="Roychoudhury P."/>
            <person name="Greninger A.L."/>
            <person name="Jerome K.R."/>
            <person name="Johnston C."/>
            <person name="Wald A."/>
            <person name="Xie H."/>
        </authorList>
    </citation>
    <scope>NUCLEOTIDE SEQUENCE</scope>
    <source>
        <strain evidence="1">2000-9815</strain>
    </source>
</reference>
<evidence type="ECO:0000313" key="1">
    <source>
        <dbReference type="EMBL" id="QBH82755.1"/>
    </source>
</evidence>
<accession>A0A481TRH8</accession>
<organism evidence="1">
    <name type="scientific">Human herpesvirus 2</name>
    <name type="common">HHV-2</name>
    <name type="synonym">Human herpes simplex virus 2</name>
    <dbReference type="NCBI Taxonomy" id="10310"/>
    <lineage>
        <taxon>Viruses</taxon>
        <taxon>Duplodnaviria</taxon>
        <taxon>Heunggongvirae</taxon>
        <taxon>Peploviricota</taxon>
        <taxon>Herviviricetes</taxon>
        <taxon>Herpesvirales</taxon>
        <taxon>Orthoherpesviridae</taxon>
        <taxon>Alphaherpesvirinae</taxon>
        <taxon>Simplexvirus</taxon>
        <taxon>Simplexvirus humanalpha2</taxon>
    </lineage>
</organism>
<sequence>MRAFWRPWSARRGRWPSSSRCAWAGTRRRVWS</sequence>
<dbReference type="EMBL" id="MH790634">
    <property type="protein sequence ID" value="QBH82755.1"/>
    <property type="molecule type" value="Genomic_DNA"/>
</dbReference>
<proteinExistence type="predicted"/>